<evidence type="ECO:0000313" key="2">
    <source>
        <dbReference type="Proteomes" id="UP000673975"/>
    </source>
</evidence>
<evidence type="ECO:0000313" key="1">
    <source>
        <dbReference type="EMBL" id="MBP3193943.1"/>
    </source>
</evidence>
<protein>
    <recommendedName>
        <fullName evidence="3">Glycosyl transferase family 2</fullName>
    </recommendedName>
</protein>
<reference evidence="1" key="1">
    <citation type="submission" date="2021-02" db="EMBL/GenBank/DDBJ databases">
        <title>Natronogracilivirga saccharolytica gen. nov. sp. nov. a new anaerobic, haloalkiliphilic carbohydrate-fermenting bacterium from soda lake and proposing of Cyclonatronumiaceae fam. nov. in the phylum Balneolaeota.</title>
        <authorList>
            <person name="Zhilina T.N."/>
            <person name="Sorokin D.Y."/>
            <person name="Zavarzina D.G."/>
            <person name="Toshchakov S.V."/>
            <person name="Kublanov I.V."/>
        </authorList>
    </citation>
    <scope>NUCLEOTIDE SEQUENCE</scope>
    <source>
        <strain evidence="1">Z-1702</strain>
    </source>
</reference>
<dbReference type="EMBL" id="JAFIDN010000018">
    <property type="protein sequence ID" value="MBP3193943.1"/>
    <property type="molecule type" value="Genomic_DNA"/>
</dbReference>
<keyword evidence="2" id="KW-1185">Reference proteome</keyword>
<dbReference type="AlphaFoldDB" id="A0A8J7SBB9"/>
<proteinExistence type="predicted"/>
<dbReference type="Proteomes" id="UP000673975">
    <property type="component" value="Unassembled WGS sequence"/>
</dbReference>
<dbReference type="InterPro" id="IPR029044">
    <property type="entry name" value="Nucleotide-diphossugar_trans"/>
</dbReference>
<evidence type="ECO:0008006" key="3">
    <source>
        <dbReference type="Google" id="ProtNLM"/>
    </source>
</evidence>
<dbReference type="SUPFAM" id="SSF53448">
    <property type="entry name" value="Nucleotide-diphospho-sugar transferases"/>
    <property type="match status" value="1"/>
</dbReference>
<gene>
    <name evidence="1" type="ORF">NATSA_14795</name>
</gene>
<sequence length="290" mass="33457">MKKIKEKLSHLNKHVIYRKFSFLSVINNTALPVDPEAKFVVSIASYPKRSHLLPAIFEALSRQTVLPAKWILVLSEEEWPDLILPEYIQKLVRRNLEIIWVKNNTYAVKKLLPVMEKYPDYGVIALDDDQIYHPGVIANLIQNEYARKSYITGHIGMVLHKKGQSLNMMYRENERADEKTPSQQVYFIGWGGVYYPPASLDKRAFDMNAINKIVPGRGSDIWFWAAALANGTRQVCVRIPKKLVSTNIPLNSVTAPKEWLDNDQTEVRFQKAIDHFDIRKKLLEELPDRG</sequence>
<name>A0A8J7SBB9_9BACT</name>
<dbReference type="RefSeq" id="WP_210513403.1">
    <property type="nucleotide sequence ID" value="NZ_JAFIDN010000018.1"/>
</dbReference>
<comment type="caution">
    <text evidence="1">The sequence shown here is derived from an EMBL/GenBank/DDBJ whole genome shotgun (WGS) entry which is preliminary data.</text>
</comment>
<organism evidence="1 2">
    <name type="scientific">Natronogracilivirga saccharolytica</name>
    <dbReference type="NCBI Taxonomy" id="2812953"/>
    <lineage>
        <taxon>Bacteria</taxon>
        <taxon>Pseudomonadati</taxon>
        <taxon>Balneolota</taxon>
        <taxon>Balneolia</taxon>
        <taxon>Balneolales</taxon>
        <taxon>Cyclonatronaceae</taxon>
        <taxon>Natronogracilivirga</taxon>
    </lineage>
</organism>
<accession>A0A8J7SBB9</accession>